<dbReference type="Pfam" id="PF20154">
    <property type="entry name" value="LNT_N"/>
    <property type="match status" value="1"/>
</dbReference>
<feature type="transmembrane region" description="Helical" evidence="9">
    <location>
        <begin position="205"/>
        <end position="224"/>
    </location>
</feature>
<evidence type="ECO:0000256" key="3">
    <source>
        <dbReference type="ARBA" id="ARBA00022475"/>
    </source>
</evidence>
<feature type="transmembrane region" description="Helical" evidence="9">
    <location>
        <begin position="71"/>
        <end position="89"/>
    </location>
</feature>
<keyword evidence="8 9" id="KW-0012">Acyltransferase</keyword>
<sequence length="531" mass="57083">MYRLAGSIMLLWGVKRASLAIVMGALAALALPPFSFPATLFVSFTVLVWLLDGTTGSADGGILRSYRQAFVTGWLFGFGYFVAGLWWVGSALLVEADEFAWALPLAIVGLPALLAIFYGMATLIARIFWSEGFGRLAALALGFGLAEWLRSFVATGFPWNAIGYGAMPIPVMMQSAHAIGLFGVSALSVFVFATPALLGTRRGRVTGIVLATLLVVVHFGYGAWRLSEAPATAATEKTLSVRLVQPAVEQTDKNGDDDREQQFDDLLKLSALPPKAGDKRPDLIVWPETSVPFILTENPDAFTRIADTLQPGQVLLAGAVRAEDRGPGYPPRYYNSVFLINDKGEIIGASDKVHLTPFGEYVPFEDVLRQWGIDNLISLPGGFTAASARTMLTLPGGINLYPLICYEIIFPQEIDEAPASTNAIVNVTNDGWFGDTPGPYQHFLQARVRAAETGLPVIRDANNGISAVIDGKGQIVAGLSLDKKQAVDATISLLSVSKWNDSGRFYNFWLIIACLALAAVGSRAGFISALD</sequence>
<evidence type="ECO:0000256" key="8">
    <source>
        <dbReference type="ARBA" id="ARBA00023315"/>
    </source>
</evidence>
<dbReference type="GO" id="GO:0016746">
    <property type="term" value="F:acyltransferase activity"/>
    <property type="evidence" value="ECO:0007669"/>
    <property type="project" value="UniProtKB-KW"/>
</dbReference>
<feature type="domain" description="CN hydrolase" evidence="10">
    <location>
        <begin position="244"/>
        <end position="493"/>
    </location>
</feature>
<evidence type="ECO:0000256" key="7">
    <source>
        <dbReference type="ARBA" id="ARBA00023136"/>
    </source>
</evidence>
<dbReference type="EMBL" id="JAGGJU010000007">
    <property type="protein sequence ID" value="MBP1851306.1"/>
    <property type="molecule type" value="Genomic_DNA"/>
</dbReference>
<keyword evidence="4 9" id="KW-0808">Transferase</keyword>
<dbReference type="Pfam" id="PF00795">
    <property type="entry name" value="CN_hydrolase"/>
    <property type="match status" value="1"/>
</dbReference>
<comment type="subcellular location">
    <subcellularLocation>
        <location evidence="1 9">Cell membrane</location>
        <topology evidence="1 9">Multi-pass membrane protein</topology>
    </subcellularLocation>
</comment>
<comment type="similarity">
    <text evidence="2 9">Belongs to the CN hydrolase family. Apolipoprotein N-acyltransferase subfamily.</text>
</comment>
<reference evidence="11 12" key="1">
    <citation type="submission" date="2021-03" db="EMBL/GenBank/DDBJ databases">
        <title>Genomic Encyclopedia of Type Strains, Phase IV (KMG-IV): sequencing the most valuable type-strain genomes for metagenomic binning, comparative biology and taxonomic classification.</title>
        <authorList>
            <person name="Goeker M."/>
        </authorList>
    </citation>
    <scope>NUCLEOTIDE SEQUENCE [LARGE SCALE GENOMIC DNA]</scope>
    <source>
        <strain evidence="11 12">DSM 21600</strain>
    </source>
</reference>
<dbReference type="HAMAP" id="MF_01148">
    <property type="entry name" value="Lnt"/>
    <property type="match status" value="1"/>
</dbReference>
<gene>
    <name evidence="9" type="primary">lnt</name>
    <name evidence="11" type="ORF">J2Z17_002751</name>
</gene>
<dbReference type="EC" id="2.3.1.269" evidence="9"/>
<dbReference type="InterPro" id="IPR036526">
    <property type="entry name" value="C-N_Hydrolase_sf"/>
</dbReference>
<evidence type="ECO:0000313" key="12">
    <source>
        <dbReference type="Proteomes" id="UP000759443"/>
    </source>
</evidence>
<comment type="pathway">
    <text evidence="9">Protein modification; lipoprotein biosynthesis (N-acyl transfer).</text>
</comment>
<keyword evidence="5 9" id="KW-0812">Transmembrane</keyword>
<name>A0ABS4E044_9HYPH</name>
<feature type="transmembrane region" description="Helical" evidence="9">
    <location>
        <begin position="101"/>
        <end position="124"/>
    </location>
</feature>
<dbReference type="PANTHER" id="PTHR38686">
    <property type="entry name" value="APOLIPOPROTEIN N-ACYLTRANSFERASE"/>
    <property type="match status" value="1"/>
</dbReference>
<feature type="transmembrane region" description="Helical" evidence="9">
    <location>
        <begin position="179"/>
        <end position="198"/>
    </location>
</feature>
<dbReference type="RefSeq" id="WP_209945895.1">
    <property type="nucleotide sequence ID" value="NZ_JAGGJU010000007.1"/>
</dbReference>
<feature type="transmembrane region" description="Helical" evidence="9">
    <location>
        <begin position="136"/>
        <end position="159"/>
    </location>
</feature>
<feature type="transmembrane region" description="Helical" evidence="9">
    <location>
        <begin position="505"/>
        <end position="526"/>
    </location>
</feature>
<dbReference type="InterPro" id="IPR045378">
    <property type="entry name" value="LNT_N"/>
</dbReference>
<dbReference type="Proteomes" id="UP000759443">
    <property type="component" value="Unassembled WGS sequence"/>
</dbReference>
<evidence type="ECO:0000256" key="2">
    <source>
        <dbReference type="ARBA" id="ARBA00010065"/>
    </source>
</evidence>
<keyword evidence="7 9" id="KW-0472">Membrane</keyword>
<proteinExistence type="inferred from homology"/>
<dbReference type="PANTHER" id="PTHR38686:SF1">
    <property type="entry name" value="APOLIPOPROTEIN N-ACYLTRANSFERASE"/>
    <property type="match status" value="1"/>
</dbReference>
<dbReference type="InterPro" id="IPR004563">
    <property type="entry name" value="Apolipo_AcylTrfase"/>
</dbReference>
<evidence type="ECO:0000256" key="5">
    <source>
        <dbReference type="ARBA" id="ARBA00022692"/>
    </source>
</evidence>
<keyword evidence="12" id="KW-1185">Reference proteome</keyword>
<dbReference type="PROSITE" id="PS50263">
    <property type="entry name" value="CN_HYDROLASE"/>
    <property type="match status" value="1"/>
</dbReference>
<dbReference type="SUPFAM" id="SSF56317">
    <property type="entry name" value="Carbon-nitrogen hydrolase"/>
    <property type="match status" value="1"/>
</dbReference>
<dbReference type="CDD" id="cd07571">
    <property type="entry name" value="ALP_N-acyl_transferase"/>
    <property type="match status" value="1"/>
</dbReference>
<protein>
    <recommendedName>
        <fullName evidence="9">Apolipoprotein N-acyltransferase</fullName>
        <shortName evidence="9">ALP N-acyltransferase</shortName>
        <ecNumber evidence="9">2.3.1.269</ecNumber>
    </recommendedName>
</protein>
<keyword evidence="3 9" id="KW-1003">Cell membrane</keyword>
<dbReference type="NCBIfam" id="TIGR00546">
    <property type="entry name" value="lnt"/>
    <property type="match status" value="1"/>
</dbReference>
<evidence type="ECO:0000256" key="1">
    <source>
        <dbReference type="ARBA" id="ARBA00004651"/>
    </source>
</evidence>
<dbReference type="Gene3D" id="3.60.110.10">
    <property type="entry name" value="Carbon-nitrogen hydrolase"/>
    <property type="match status" value="1"/>
</dbReference>
<keyword evidence="6 9" id="KW-1133">Transmembrane helix</keyword>
<comment type="caution">
    <text evidence="11">The sequence shown here is derived from an EMBL/GenBank/DDBJ whole genome shotgun (WGS) entry which is preliminary data.</text>
</comment>
<evidence type="ECO:0000256" key="4">
    <source>
        <dbReference type="ARBA" id="ARBA00022679"/>
    </source>
</evidence>
<accession>A0ABS4E044</accession>
<organism evidence="11 12">
    <name type="scientific">Rhizobium halophytocola</name>
    <dbReference type="NCBI Taxonomy" id="735519"/>
    <lineage>
        <taxon>Bacteria</taxon>
        <taxon>Pseudomonadati</taxon>
        <taxon>Pseudomonadota</taxon>
        <taxon>Alphaproteobacteria</taxon>
        <taxon>Hyphomicrobiales</taxon>
        <taxon>Rhizobiaceae</taxon>
        <taxon>Rhizobium/Agrobacterium group</taxon>
        <taxon>Rhizobium</taxon>
    </lineage>
</organism>
<evidence type="ECO:0000259" key="10">
    <source>
        <dbReference type="PROSITE" id="PS50263"/>
    </source>
</evidence>
<comment type="catalytic activity">
    <reaction evidence="9">
        <text>N-terminal S-1,2-diacyl-sn-glyceryl-L-cysteinyl-[lipoprotein] + a glycerophospholipid = N-acyl-S-1,2-diacyl-sn-glyceryl-L-cysteinyl-[lipoprotein] + a 2-acyl-sn-glycero-3-phospholipid + H(+)</text>
        <dbReference type="Rhea" id="RHEA:48228"/>
        <dbReference type="Rhea" id="RHEA-COMP:14681"/>
        <dbReference type="Rhea" id="RHEA-COMP:14684"/>
        <dbReference type="ChEBI" id="CHEBI:15378"/>
        <dbReference type="ChEBI" id="CHEBI:136912"/>
        <dbReference type="ChEBI" id="CHEBI:140656"/>
        <dbReference type="ChEBI" id="CHEBI:140657"/>
        <dbReference type="ChEBI" id="CHEBI:140660"/>
        <dbReference type="EC" id="2.3.1.269"/>
    </reaction>
</comment>
<evidence type="ECO:0000256" key="6">
    <source>
        <dbReference type="ARBA" id="ARBA00022989"/>
    </source>
</evidence>
<dbReference type="InterPro" id="IPR003010">
    <property type="entry name" value="C-N_Hydrolase"/>
</dbReference>
<evidence type="ECO:0000313" key="11">
    <source>
        <dbReference type="EMBL" id="MBP1851306.1"/>
    </source>
</evidence>
<comment type="function">
    <text evidence="9">Catalyzes the phospholipid dependent N-acylation of the N-terminal cysteine of apolipoprotein, the last step in lipoprotein maturation.</text>
</comment>
<feature type="transmembrane region" description="Helical" evidence="9">
    <location>
        <begin position="26"/>
        <end position="51"/>
    </location>
</feature>
<evidence type="ECO:0000256" key="9">
    <source>
        <dbReference type="HAMAP-Rule" id="MF_01148"/>
    </source>
</evidence>